<keyword evidence="7" id="KW-1185">Reference proteome</keyword>
<dbReference type="InterPro" id="IPR008920">
    <property type="entry name" value="TF_FadR/GntR_C"/>
</dbReference>
<name>A0A3S2Z8M6_9PROT</name>
<organism evidence="6 7">
    <name type="scientific">Hwanghaeella grinnelliae</name>
    <dbReference type="NCBI Taxonomy" id="2500179"/>
    <lineage>
        <taxon>Bacteria</taxon>
        <taxon>Pseudomonadati</taxon>
        <taxon>Pseudomonadota</taxon>
        <taxon>Alphaproteobacteria</taxon>
        <taxon>Rhodospirillales</taxon>
        <taxon>Rhodospirillaceae</taxon>
        <taxon>Hwanghaeella</taxon>
    </lineage>
</organism>
<protein>
    <submittedName>
        <fullName evidence="6">FadR family transcriptional regulator</fullName>
    </submittedName>
</protein>
<evidence type="ECO:0000313" key="7">
    <source>
        <dbReference type="Proteomes" id="UP000287447"/>
    </source>
</evidence>
<feature type="compositionally biased region" description="Polar residues" evidence="4">
    <location>
        <begin position="19"/>
        <end position="34"/>
    </location>
</feature>
<dbReference type="InterPro" id="IPR000524">
    <property type="entry name" value="Tscrpt_reg_HTH_GntR"/>
</dbReference>
<reference evidence="7" key="1">
    <citation type="submission" date="2019-01" db="EMBL/GenBank/DDBJ databases">
        <title>Gri0909 isolated from a small marine red alga.</title>
        <authorList>
            <person name="Kim J."/>
            <person name="Jeong S.E."/>
            <person name="Jeon C.O."/>
        </authorList>
    </citation>
    <scope>NUCLEOTIDE SEQUENCE [LARGE SCALE GENOMIC DNA]</scope>
    <source>
        <strain evidence="7">Gri0909</strain>
    </source>
</reference>
<dbReference type="PANTHER" id="PTHR43537:SF5">
    <property type="entry name" value="UXU OPERON TRANSCRIPTIONAL REGULATOR"/>
    <property type="match status" value="1"/>
</dbReference>
<gene>
    <name evidence="6" type="ORF">EOI86_00900</name>
</gene>
<dbReference type="CDD" id="cd07377">
    <property type="entry name" value="WHTH_GntR"/>
    <property type="match status" value="1"/>
</dbReference>
<dbReference type="SUPFAM" id="SSF48008">
    <property type="entry name" value="GntR ligand-binding domain-like"/>
    <property type="match status" value="1"/>
</dbReference>
<dbReference type="InterPro" id="IPR036388">
    <property type="entry name" value="WH-like_DNA-bd_sf"/>
</dbReference>
<dbReference type="PROSITE" id="PS50949">
    <property type="entry name" value="HTH_GNTR"/>
    <property type="match status" value="1"/>
</dbReference>
<proteinExistence type="predicted"/>
<dbReference type="SMART" id="SM00895">
    <property type="entry name" value="FCD"/>
    <property type="match status" value="1"/>
</dbReference>
<keyword evidence="1" id="KW-0805">Transcription regulation</keyword>
<dbReference type="SUPFAM" id="SSF46785">
    <property type="entry name" value="Winged helix' DNA-binding domain"/>
    <property type="match status" value="1"/>
</dbReference>
<dbReference type="SMART" id="SM00345">
    <property type="entry name" value="HTH_GNTR"/>
    <property type="match status" value="1"/>
</dbReference>
<evidence type="ECO:0000256" key="2">
    <source>
        <dbReference type="ARBA" id="ARBA00023125"/>
    </source>
</evidence>
<dbReference type="Gene3D" id="1.10.10.10">
    <property type="entry name" value="Winged helix-like DNA-binding domain superfamily/Winged helix DNA-binding domain"/>
    <property type="match status" value="1"/>
</dbReference>
<evidence type="ECO:0000256" key="4">
    <source>
        <dbReference type="SAM" id="MobiDB-lite"/>
    </source>
</evidence>
<feature type="region of interest" description="Disordered" evidence="4">
    <location>
        <begin position="1"/>
        <end position="34"/>
    </location>
</feature>
<evidence type="ECO:0000256" key="3">
    <source>
        <dbReference type="ARBA" id="ARBA00023163"/>
    </source>
</evidence>
<dbReference type="Pfam" id="PF00392">
    <property type="entry name" value="GntR"/>
    <property type="match status" value="1"/>
</dbReference>
<evidence type="ECO:0000259" key="5">
    <source>
        <dbReference type="PROSITE" id="PS50949"/>
    </source>
</evidence>
<feature type="domain" description="HTH gntR-type" evidence="5">
    <location>
        <begin position="41"/>
        <end position="109"/>
    </location>
</feature>
<dbReference type="PANTHER" id="PTHR43537">
    <property type="entry name" value="TRANSCRIPTIONAL REGULATOR, GNTR FAMILY"/>
    <property type="match status" value="1"/>
</dbReference>
<dbReference type="Gene3D" id="1.20.120.530">
    <property type="entry name" value="GntR ligand-binding domain-like"/>
    <property type="match status" value="1"/>
</dbReference>
<dbReference type="EMBL" id="SADE01000001">
    <property type="protein sequence ID" value="RVU37894.1"/>
    <property type="molecule type" value="Genomic_DNA"/>
</dbReference>
<dbReference type="GO" id="GO:0003700">
    <property type="term" value="F:DNA-binding transcription factor activity"/>
    <property type="evidence" value="ECO:0007669"/>
    <property type="project" value="InterPro"/>
</dbReference>
<dbReference type="GO" id="GO:0003677">
    <property type="term" value="F:DNA binding"/>
    <property type="evidence" value="ECO:0007669"/>
    <property type="project" value="UniProtKB-KW"/>
</dbReference>
<comment type="caution">
    <text evidence="6">The sequence shown here is derived from an EMBL/GenBank/DDBJ whole genome shotgun (WGS) entry which is preliminary data.</text>
</comment>
<dbReference type="InterPro" id="IPR036390">
    <property type="entry name" value="WH_DNA-bd_sf"/>
</dbReference>
<evidence type="ECO:0000256" key="1">
    <source>
        <dbReference type="ARBA" id="ARBA00023015"/>
    </source>
</evidence>
<dbReference type="Proteomes" id="UP000287447">
    <property type="component" value="Unassembled WGS sequence"/>
</dbReference>
<accession>A0A3S2Z8M6</accession>
<dbReference type="InterPro" id="IPR011711">
    <property type="entry name" value="GntR_C"/>
</dbReference>
<sequence length="265" mass="28632">MDRQNPGKLGFPDIGDTIAPNNKRGNAPSMASPTVQPVAHENLGDRVAAEVLHFIASGEFAPGDRLPAERRLAEMLDVSRVSVRAGLQQLKAQGLLTAVRGGGTRVAEPPTGADPALTALAQIDRGSLADLLDIRSLLESWAVRRAAEKATDEDIALIEIQVERMRNSAENRAQVDMDFHLAIAKASGSTVYRHLLGVIRGTLFEMLRYNRDELFGEPKDDAAVMQQHEAILTALKNRDGDAASAAMVAHLAWVRTHYVAAGLFS</sequence>
<keyword evidence="3" id="KW-0804">Transcription</keyword>
<dbReference type="Pfam" id="PF07729">
    <property type="entry name" value="FCD"/>
    <property type="match status" value="1"/>
</dbReference>
<keyword evidence="2" id="KW-0238">DNA-binding</keyword>
<dbReference type="PRINTS" id="PR00035">
    <property type="entry name" value="HTHGNTR"/>
</dbReference>
<evidence type="ECO:0000313" key="6">
    <source>
        <dbReference type="EMBL" id="RVU37894.1"/>
    </source>
</evidence>
<dbReference type="AlphaFoldDB" id="A0A3S2Z8M6"/>